<evidence type="ECO:0000256" key="3">
    <source>
        <dbReference type="ARBA" id="ARBA00022679"/>
    </source>
</evidence>
<feature type="active site" evidence="6">
    <location>
        <position position="386"/>
    </location>
</feature>
<comment type="caution">
    <text evidence="8">The sequence shown here is derived from an EMBL/GenBank/DDBJ whole genome shotgun (WGS) entry which is preliminary data.</text>
</comment>
<name>A0A5C5CDM6_9HYPH</name>
<evidence type="ECO:0000256" key="4">
    <source>
        <dbReference type="ARBA" id="ARBA00022691"/>
    </source>
</evidence>
<organism evidence="8 9">
    <name type="scientific">Brucella pecoris</name>
    <dbReference type="NCBI Taxonomy" id="867683"/>
    <lineage>
        <taxon>Bacteria</taxon>
        <taxon>Pseudomonadati</taxon>
        <taxon>Pseudomonadota</taxon>
        <taxon>Alphaproteobacteria</taxon>
        <taxon>Hyphomicrobiales</taxon>
        <taxon>Brucellaceae</taxon>
        <taxon>Brucella/Ochrobactrum group</taxon>
        <taxon>Brucella</taxon>
    </lineage>
</organism>
<evidence type="ECO:0000313" key="10">
    <source>
        <dbReference type="Proteomes" id="UP000553980"/>
    </source>
</evidence>
<dbReference type="PANTHER" id="PTHR43667">
    <property type="entry name" value="CYCLOPROPANE-FATTY-ACYL-PHOSPHOLIPID SYNTHASE"/>
    <property type="match status" value="1"/>
</dbReference>
<proteinExistence type="inferred from homology"/>
<dbReference type="EMBL" id="JACIEX010000011">
    <property type="protein sequence ID" value="MBB4095552.1"/>
    <property type="molecule type" value="Genomic_DNA"/>
</dbReference>
<keyword evidence="4" id="KW-0949">S-adenosyl-L-methionine</keyword>
<dbReference type="RefSeq" id="WP_140022595.1">
    <property type="nucleotide sequence ID" value="NZ_JACIEX010000011.1"/>
</dbReference>
<keyword evidence="3 8" id="KW-0808">Transferase</keyword>
<dbReference type="SUPFAM" id="SSF53335">
    <property type="entry name" value="S-adenosyl-L-methionine-dependent methyltransferases"/>
    <property type="match status" value="1"/>
</dbReference>
<evidence type="ECO:0000313" key="8">
    <source>
        <dbReference type="EMBL" id="TNV09268.1"/>
    </source>
</evidence>
<keyword evidence="5" id="KW-0443">Lipid metabolism</keyword>
<gene>
    <name evidence="8" type="ORF">FIB18_21155</name>
    <name evidence="7" type="ORF">GGQ79_004104</name>
</gene>
<dbReference type="InterPro" id="IPR050723">
    <property type="entry name" value="CFA/CMAS"/>
</dbReference>
<keyword evidence="2 8" id="KW-0489">Methyltransferase</keyword>
<protein>
    <submittedName>
        <fullName evidence="8">Class I SAM-dependent methyltransferase</fullName>
    </submittedName>
    <submittedName>
        <fullName evidence="7">Cyclopropane-fatty-acyl-phospholipid synthase</fullName>
        <ecNumber evidence="7">2.1.1.79</ecNumber>
    </submittedName>
</protein>
<dbReference type="Pfam" id="PF02353">
    <property type="entry name" value="CMAS"/>
    <property type="match status" value="1"/>
</dbReference>
<evidence type="ECO:0000313" key="7">
    <source>
        <dbReference type="EMBL" id="MBB4095552.1"/>
    </source>
</evidence>
<dbReference type="CDD" id="cd02440">
    <property type="entry name" value="AdoMet_MTases"/>
    <property type="match status" value="1"/>
</dbReference>
<dbReference type="Proteomes" id="UP000553980">
    <property type="component" value="Unassembled WGS sequence"/>
</dbReference>
<reference evidence="7 10" key="3">
    <citation type="submission" date="2020-08" db="EMBL/GenBank/DDBJ databases">
        <title>Genomic Encyclopedia of Type Strains, Phase IV (KMG-IV): sequencing the most valuable type-strain genomes for metagenomic binning, comparative biology and taxonomic classification.</title>
        <authorList>
            <person name="Goeker M."/>
        </authorList>
    </citation>
    <scope>NUCLEOTIDE SEQUENCE [LARGE SCALE GENOMIC DNA]</scope>
    <source>
        <strain evidence="7 10">DSM 23868</strain>
    </source>
</reference>
<evidence type="ECO:0000256" key="5">
    <source>
        <dbReference type="ARBA" id="ARBA00023098"/>
    </source>
</evidence>
<reference evidence="8" key="2">
    <citation type="submission" date="2019-06" db="EMBL/GenBank/DDBJ databases">
        <authorList>
            <person name="Hu M."/>
        </authorList>
    </citation>
    <scope>NUCLEOTIDE SEQUENCE</scope>
    <source>
        <strain evidence="8">08RB2639</strain>
    </source>
</reference>
<accession>A0A5C5CDM6</accession>
<dbReference type="Proteomes" id="UP000313390">
    <property type="component" value="Unassembled WGS sequence"/>
</dbReference>
<dbReference type="GO" id="GO:0008610">
    <property type="term" value="P:lipid biosynthetic process"/>
    <property type="evidence" value="ECO:0007669"/>
    <property type="project" value="InterPro"/>
</dbReference>
<evidence type="ECO:0000313" key="9">
    <source>
        <dbReference type="Proteomes" id="UP000313390"/>
    </source>
</evidence>
<evidence type="ECO:0000256" key="1">
    <source>
        <dbReference type="ARBA" id="ARBA00010815"/>
    </source>
</evidence>
<dbReference type="EC" id="2.1.1.79" evidence="7"/>
<reference evidence="8 9" key="1">
    <citation type="journal article" date="2011" name="Int. J. Syst. Evol. Microbiol.">
        <title>Ochrobactrum pecoris sp. nov., isolated from farm animals.</title>
        <authorList>
            <person name="Kampfer P."/>
            <person name="Huber B."/>
            <person name="Busse H.J."/>
            <person name="Scholz H.C."/>
            <person name="Tomaso H."/>
            <person name="Hotzel H."/>
            <person name="Melzer F."/>
        </authorList>
    </citation>
    <scope>NUCLEOTIDE SEQUENCE [LARGE SCALE GENOMIC DNA]</scope>
    <source>
        <strain evidence="8 9">08RB2639</strain>
    </source>
</reference>
<dbReference type="InterPro" id="IPR029063">
    <property type="entry name" value="SAM-dependent_MTases_sf"/>
</dbReference>
<dbReference type="AlphaFoldDB" id="A0A5C5CDM6"/>
<evidence type="ECO:0000256" key="6">
    <source>
        <dbReference type="PIRSR" id="PIRSR003085-1"/>
    </source>
</evidence>
<dbReference type="GO" id="GO:0032259">
    <property type="term" value="P:methylation"/>
    <property type="evidence" value="ECO:0007669"/>
    <property type="project" value="UniProtKB-KW"/>
</dbReference>
<dbReference type="InterPro" id="IPR003333">
    <property type="entry name" value="CMAS"/>
</dbReference>
<comment type="similarity">
    <text evidence="1">Belongs to the CFA/CMAS family.</text>
</comment>
<dbReference type="Gene3D" id="3.40.50.150">
    <property type="entry name" value="Vaccinia Virus protein VP39"/>
    <property type="match status" value="1"/>
</dbReference>
<sequence>MTVESKSIRIIRTVVETLRPQFNIELWDGTRIGTFDGPSLMINDPTIVRQLILKPNYDSLIDIWTSGRVDISNGTIFDLASARTDGSVKNRLKELPKWQLLKDLPALLFAGKSDARAALDGKEPFVSGSNKEAITHHYDVSNEFYRLFLDERMVYTCGYFTDWANDIDQAQKDKLELICRKLRLKPGDRLLDIGCGWGALLIYAAQNFGVIGTGVSLSEAQTALARERIRLAGLEDKITIHVKSYTELDGQFDKISSVGMFEHVGITNYDSYFSTVNRLLRPGGLYMHHAITRRMKKNKKSFKRKSAEHKALVKYIFPGGELDHLGMTVENLEGYGFEVHDVENLREHYGRTCRLWCERLHSNFDKAVAEIGYPKARLWLLYLAGCSLAFERGTVQINQTLASKRKRGISAVPQTRADIYANFGNPGAG</sequence>
<dbReference type="PIRSF" id="PIRSF003085">
    <property type="entry name" value="CMAS"/>
    <property type="match status" value="1"/>
</dbReference>
<dbReference type="PANTHER" id="PTHR43667:SF1">
    <property type="entry name" value="CYCLOPROPANE-FATTY-ACYL-PHOSPHOLIPID SYNTHASE"/>
    <property type="match status" value="1"/>
</dbReference>
<dbReference type="OrthoDB" id="9782855at2"/>
<dbReference type="EMBL" id="VEWK01000014">
    <property type="protein sequence ID" value="TNV09268.1"/>
    <property type="molecule type" value="Genomic_DNA"/>
</dbReference>
<evidence type="ECO:0000256" key="2">
    <source>
        <dbReference type="ARBA" id="ARBA00022603"/>
    </source>
</evidence>
<dbReference type="GO" id="GO:0008825">
    <property type="term" value="F:cyclopropane-fatty-acyl-phospholipid synthase activity"/>
    <property type="evidence" value="ECO:0007669"/>
    <property type="project" value="UniProtKB-EC"/>
</dbReference>
<keyword evidence="10" id="KW-1185">Reference proteome</keyword>